<gene>
    <name evidence="2" type="ORF">EI71_00850</name>
</gene>
<sequence length="608" mass="71695">MDIFKFLEKFKNEYMKNRNLQIDVEEALFSIDSFDKWKESLIKRSKITRKIYLENEELIEKLKEYLNIELNEDIALAFYNVLLEMYENECDDYPVMKLIIDKILPYYTNTNNYGKLVKIYHMLAFEYYEAFGRTGEAKYIKQACEWYKKVISYKDYYSEIKDSDERIQIFIAYSNLIAPFGQMKDGTKDMVFDYYDQVLEFFNSKLVQDLDGKNEYFIKHIEQIKRDILYVDEGIETATDKVKSRFYDLVDNYPLVEDDLEGNYFRAKCKADLLRGIVSKDSIMEKITNNIESLPLPNYDSDPDDTLLLILNYHNNAIDLYDLICNSASDKNKYLDRVLDKLIKVHTQIPYGFYTQMMNNVCQEFYRDLHGILTDYKDKKSLLLKLILVRQPTTYIHSLMVSEIASIIAKEMIEENPEFFIGPLNINSIEDVKNKKEDILSYILNAGLLHDVGKCFIVDIVNRQNRRLSSEEFSLIKTHPSLGLKMIEEDMDFKDYFDIMDGHHKWYNDLGGYPLEFNKKESPYSFYIDLITIADCMDAATDILGRNYTSGKNFDTLYQELVKESGTRYNPKIVKFIGDHKSLYQKLSDLTSDGRANIYFKAYQEILK</sequence>
<evidence type="ECO:0000313" key="3">
    <source>
        <dbReference type="Proteomes" id="UP000266506"/>
    </source>
</evidence>
<dbReference type="SMART" id="SM00471">
    <property type="entry name" value="HDc"/>
    <property type="match status" value="1"/>
</dbReference>
<dbReference type="InterPro" id="IPR037522">
    <property type="entry name" value="HD_GYP_dom"/>
</dbReference>
<dbReference type="PROSITE" id="PS51832">
    <property type="entry name" value="HD_GYP"/>
    <property type="match status" value="1"/>
</dbReference>
<dbReference type="PANTHER" id="PTHR43155">
    <property type="entry name" value="CYCLIC DI-GMP PHOSPHODIESTERASE PA4108-RELATED"/>
    <property type="match status" value="1"/>
</dbReference>
<dbReference type="InterPro" id="IPR006674">
    <property type="entry name" value="HD_domain"/>
</dbReference>
<evidence type="ECO:0000259" key="1">
    <source>
        <dbReference type="PROSITE" id="PS51832"/>
    </source>
</evidence>
<dbReference type="PANTHER" id="PTHR43155:SF2">
    <property type="entry name" value="CYCLIC DI-GMP PHOSPHODIESTERASE PA4108"/>
    <property type="match status" value="1"/>
</dbReference>
<dbReference type="Pfam" id="PF01966">
    <property type="entry name" value="HD"/>
    <property type="match status" value="1"/>
</dbReference>
<proteinExistence type="predicted"/>
<dbReference type="Gene3D" id="1.10.3210.10">
    <property type="entry name" value="Hypothetical protein af1432"/>
    <property type="match status" value="1"/>
</dbReference>
<accession>A0A397RUK0</accession>
<dbReference type="CDD" id="cd00077">
    <property type="entry name" value="HDc"/>
    <property type="match status" value="1"/>
</dbReference>
<reference evidence="2 3" key="1">
    <citation type="submission" date="2018-08" db="EMBL/GenBank/DDBJ databases">
        <title>Genomic Encyclopedia of Archaeal and Bacterial Type Strains, Phase II (KMG-II): from individual species to whole genera.</title>
        <authorList>
            <person name="Goeker M."/>
        </authorList>
    </citation>
    <scope>NUCLEOTIDE SEQUENCE [LARGE SCALE GENOMIC DNA]</scope>
    <source>
        <strain evidence="2 3">ATCC 27112</strain>
    </source>
</reference>
<protein>
    <submittedName>
        <fullName evidence="2">HD domain-containing protein</fullName>
    </submittedName>
</protein>
<dbReference type="AlphaFoldDB" id="A0A397RUK0"/>
<name>A0A397RUK0_9MOLU</name>
<comment type="caution">
    <text evidence="2">The sequence shown here is derived from an EMBL/GenBank/DDBJ whole genome shotgun (WGS) entry which is preliminary data.</text>
</comment>
<dbReference type="InParanoid" id="A0A397RUK0"/>
<dbReference type="InterPro" id="IPR003607">
    <property type="entry name" value="HD/PDEase_dom"/>
</dbReference>
<dbReference type="EMBL" id="QXEV01000006">
    <property type="protein sequence ID" value="RIA77873.1"/>
    <property type="molecule type" value="Genomic_DNA"/>
</dbReference>
<dbReference type="SUPFAM" id="SSF109604">
    <property type="entry name" value="HD-domain/PDEase-like"/>
    <property type="match status" value="1"/>
</dbReference>
<dbReference type="Proteomes" id="UP000266506">
    <property type="component" value="Unassembled WGS sequence"/>
</dbReference>
<dbReference type="RefSeq" id="WP_162849758.1">
    <property type="nucleotide sequence ID" value="NZ_QXEV01000006.1"/>
</dbReference>
<organism evidence="2 3">
    <name type="scientific">Anaeroplasma bactoclasticum</name>
    <dbReference type="NCBI Taxonomy" id="2088"/>
    <lineage>
        <taxon>Bacteria</taxon>
        <taxon>Bacillati</taxon>
        <taxon>Mycoplasmatota</taxon>
        <taxon>Mollicutes</taxon>
        <taxon>Anaeroplasmatales</taxon>
        <taxon>Anaeroplasmataceae</taxon>
        <taxon>Anaeroplasma</taxon>
    </lineage>
</organism>
<evidence type="ECO:0000313" key="2">
    <source>
        <dbReference type="EMBL" id="RIA77873.1"/>
    </source>
</evidence>
<feature type="domain" description="HD-GYP" evidence="1">
    <location>
        <begin position="372"/>
        <end position="593"/>
    </location>
</feature>
<keyword evidence="3" id="KW-1185">Reference proteome</keyword>